<keyword evidence="2" id="KW-0648">Protein biosynthesis</keyword>
<dbReference type="Gene3D" id="3.30.1360.40">
    <property type="match status" value="1"/>
</dbReference>
<dbReference type="Pfam" id="PF01765">
    <property type="entry name" value="RRF"/>
    <property type="match status" value="1"/>
</dbReference>
<dbReference type="Gene3D" id="1.10.132.20">
    <property type="entry name" value="Ribosome-recycling factor"/>
    <property type="match status" value="1"/>
</dbReference>
<comment type="similarity">
    <text evidence="1">Belongs to the RRF family.</text>
</comment>
<dbReference type="GO" id="GO:0005739">
    <property type="term" value="C:mitochondrion"/>
    <property type="evidence" value="ECO:0007669"/>
    <property type="project" value="TreeGrafter"/>
</dbReference>
<comment type="caution">
    <text evidence="5">The sequence shown here is derived from an EMBL/GenBank/DDBJ whole genome shotgun (WGS) entry which is preliminary data.</text>
</comment>
<dbReference type="SUPFAM" id="SSF55194">
    <property type="entry name" value="Ribosome recycling factor, RRF"/>
    <property type="match status" value="1"/>
</dbReference>
<reference evidence="5" key="1">
    <citation type="submission" date="2021-05" db="EMBL/GenBank/DDBJ databases">
        <title>The genome of the haptophyte Pavlova lutheri (Diacronema luteri, Pavlovales) - a model for lipid biosynthesis in eukaryotic algae.</title>
        <authorList>
            <person name="Hulatt C.J."/>
            <person name="Posewitz M.C."/>
        </authorList>
    </citation>
    <scope>NUCLEOTIDE SEQUENCE</scope>
    <source>
        <strain evidence="5">NIVA-4/92</strain>
    </source>
</reference>
<dbReference type="InterPro" id="IPR002661">
    <property type="entry name" value="Ribosome_recyc_fac"/>
</dbReference>
<dbReference type="Proteomes" id="UP000751190">
    <property type="component" value="Unassembled WGS sequence"/>
</dbReference>
<gene>
    <name evidence="5" type="ORF">KFE25_008528</name>
</gene>
<feature type="region of interest" description="Disordered" evidence="3">
    <location>
        <begin position="51"/>
        <end position="72"/>
    </location>
</feature>
<name>A0A8J6CCQ1_DIALT</name>
<protein>
    <recommendedName>
        <fullName evidence="4">Ribosome recycling factor domain-containing protein</fullName>
    </recommendedName>
</protein>
<evidence type="ECO:0000313" key="6">
    <source>
        <dbReference type="Proteomes" id="UP000751190"/>
    </source>
</evidence>
<organism evidence="5 6">
    <name type="scientific">Diacronema lutheri</name>
    <name type="common">Unicellular marine alga</name>
    <name type="synonym">Monochrysis lutheri</name>
    <dbReference type="NCBI Taxonomy" id="2081491"/>
    <lineage>
        <taxon>Eukaryota</taxon>
        <taxon>Haptista</taxon>
        <taxon>Haptophyta</taxon>
        <taxon>Pavlovophyceae</taxon>
        <taxon>Pavlovales</taxon>
        <taxon>Pavlovaceae</taxon>
        <taxon>Diacronema</taxon>
    </lineage>
</organism>
<dbReference type="PANTHER" id="PTHR20982">
    <property type="entry name" value="RIBOSOME RECYCLING FACTOR"/>
    <property type="match status" value="1"/>
</dbReference>
<evidence type="ECO:0000256" key="3">
    <source>
        <dbReference type="SAM" id="MobiDB-lite"/>
    </source>
</evidence>
<keyword evidence="6" id="KW-1185">Reference proteome</keyword>
<dbReference type="InterPro" id="IPR036191">
    <property type="entry name" value="RRF_sf"/>
</dbReference>
<evidence type="ECO:0000313" key="5">
    <source>
        <dbReference type="EMBL" id="KAG8470107.1"/>
    </source>
</evidence>
<dbReference type="GO" id="GO:0006412">
    <property type="term" value="P:translation"/>
    <property type="evidence" value="ECO:0007669"/>
    <property type="project" value="UniProtKB-KW"/>
</dbReference>
<evidence type="ECO:0000256" key="2">
    <source>
        <dbReference type="ARBA" id="ARBA00022917"/>
    </source>
</evidence>
<dbReference type="AlphaFoldDB" id="A0A8J6CCQ1"/>
<proteinExistence type="inferred from homology"/>
<dbReference type="OMA" id="PRIICTR"/>
<evidence type="ECO:0000256" key="1">
    <source>
        <dbReference type="ARBA" id="ARBA00005912"/>
    </source>
</evidence>
<dbReference type="PANTHER" id="PTHR20982:SF3">
    <property type="entry name" value="MITOCHONDRIAL RIBOSOME RECYCLING FACTOR PSEUDO 1"/>
    <property type="match status" value="1"/>
</dbReference>
<dbReference type="GO" id="GO:0043023">
    <property type="term" value="F:ribosomal large subunit binding"/>
    <property type="evidence" value="ECO:0007669"/>
    <property type="project" value="TreeGrafter"/>
</dbReference>
<feature type="domain" description="Ribosome recycling factor" evidence="4">
    <location>
        <begin position="98"/>
        <end position="259"/>
    </location>
</feature>
<evidence type="ECO:0000259" key="4">
    <source>
        <dbReference type="Pfam" id="PF01765"/>
    </source>
</evidence>
<accession>A0A8J6CCQ1</accession>
<dbReference type="OrthoDB" id="407355at2759"/>
<dbReference type="InterPro" id="IPR023584">
    <property type="entry name" value="Ribosome_recyc_fac_dom"/>
</dbReference>
<dbReference type="EMBL" id="JAGTXO010000001">
    <property type="protein sequence ID" value="KAG8470107.1"/>
    <property type="molecule type" value="Genomic_DNA"/>
</dbReference>
<sequence>MARGVVRMCRGDAVCFARAVALPGALRAPPPLALAAVSVRLLATKGAKGKARAKPIGKGGSDAAADDADDDVEEDGAAGLDMGVLRQRMDASVARFVKELAPLRPGRAVPGMLDHVLVPAADGSGPSPLAAVGRVVVRDPQKLEVTVFDPALASAVAKAIAAAGLELNPSFERNVVHVPLPRITADQRRALVKAVHALAEKAKTTVRKLRQAALKQAKALEKQLPKDELKRLEGQVQALTDAAVKQLGDASAAKEKELLEG</sequence>